<feature type="transmembrane region" description="Helical" evidence="6">
    <location>
        <begin position="351"/>
        <end position="368"/>
    </location>
</feature>
<name>A0A4Y7R5Q2_9FIRM</name>
<keyword evidence="4 6" id="KW-1133">Transmembrane helix</keyword>
<keyword evidence="9" id="KW-1185">Reference proteome</keyword>
<keyword evidence="3 6" id="KW-0812">Transmembrane</keyword>
<feature type="transmembrane region" description="Helical" evidence="6">
    <location>
        <begin position="428"/>
        <end position="449"/>
    </location>
</feature>
<gene>
    <name evidence="8" type="primary">qacA_2</name>
    <name evidence="8" type="ORF">Psch_04205</name>
</gene>
<feature type="transmembrane region" description="Helical" evidence="6">
    <location>
        <begin position="397"/>
        <end position="416"/>
    </location>
</feature>
<evidence type="ECO:0000313" key="9">
    <source>
        <dbReference type="Proteomes" id="UP000298324"/>
    </source>
</evidence>
<dbReference type="InterPro" id="IPR036259">
    <property type="entry name" value="MFS_trans_sf"/>
</dbReference>
<dbReference type="InterPro" id="IPR020846">
    <property type="entry name" value="MFS_dom"/>
</dbReference>
<dbReference type="GO" id="GO:0022857">
    <property type="term" value="F:transmembrane transporter activity"/>
    <property type="evidence" value="ECO:0007669"/>
    <property type="project" value="InterPro"/>
</dbReference>
<dbReference type="Gene3D" id="1.20.1250.20">
    <property type="entry name" value="MFS general substrate transporter like domains"/>
    <property type="match status" value="1"/>
</dbReference>
<dbReference type="Gene3D" id="1.20.1720.10">
    <property type="entry name" value="Multidrug resistance protein D"/>
    <property type="match status" value="1"/>
</dbReference>
<dbReference type="FunFam" id="1.20.1250.20:FF:000503">
    <property type="entry name" value="Drug resistance transporter, EmrB/QacA subfamily"/>
    <property type="match status" value="1"/>
</dbReference>
<evidence type="ECO:0000259" key="7">
    <source>
        <dbReference type="PROSITE" id="PS50850"/>
    </source>
</evidence>
<feature type="domain" description="Major facilitator superfamily (MFS) profile" evidence="7">
    <location>
        <begin position="11"/>
        <end position="458"/>
    </location>
</feature>
<keyword evidence="5 6" id="KW-0472">Membrane</keyword>
<comment type="subcellular location">
    <subcellularLocation>
        <location evidence="1">Cell membrane</location>
        <topology evidence="1">Multi-pass membrane protein</topology>
    </subcellularLocation>
</comment>
<dbReference type="InterPro" id="IPR011701">
    <property type="entry name" value="MFS"/>
</dbReference>
<evidence type="ECO:0000256" key="1">
    <source>
        <dbReference type="ARBA" id="ARBA00004651"/>
    </source>
</evidence>
<dbReference type="PANTHER" id="PTHR42718:SF9">
    <property type="entry name" value="MAJOR FACILITATOR SUPERFAMILY MULTIDRUG TRANSPORTER MFSC"/>
    <property type="match status" value="1"/>
</dbReference>
<feature type="transmembrane region" description="Helical" evidence="6">
    <location>
        <begin position="197"/>
        <end position="217"/>
    </location>
</feature>
<evidence type="ECO:0000256" key="6">
    <source>
        <dbReference type="SAM" id="Phobius"/>
    </source>
</evidence>
<dbReference type="AlphaFoldDB" id="A0A4Y7R5Q2"/>
<proteinExistence type="predicted"/>
<dbReference type="PANTHER" id="PTHR42718">
    <property type="entry name" value="MAJOR FACILITATOR SUPERFAMILY MULTIDRUG TRANSPORTER MFSC"/>
    <property type="match status" value="1"/>
</dbReference>
<dbReference type="GO" id="GO:0005886">
    <property type="term" value="C:plasma membrane"/>
    <property type="evidence" value="ECO:0007669"/>
    <property type="project" value="UniProtKB-SubCell"/>
</dbReference>
<sequence>MDENTSLRKHTLISAIMASFLTPFMGSAVNLAIPNIGLEFDAGATLLSWTVSSYLLITAALLLPFGRLADMVGRKKVFVTGLAVFTLGSLLSAAAWSIESLIVFRLLQGSGGAMIFGTSMAILTSVFPPQERGKALGYNLAAVYTGLSLGPVLGGVLNHQMGWRSIYYFIVLLGAAAFVVTLTKLKGEWLGAAGERFDSTGTVLYIVGLVAVLYGFSTIATSVWAKYILVLGLVLMVLFVRHEIRAQHPILNMKLFKNVGFAFSNLAALINYSATFAVGFLLSLHLQVVMGINSQTAGLILLAQPVIMALLSPFTGRLSDRVEPRVVASWGMGLTTLGLFILVFISRSTPVWLIILNLALLGTGFALFSSPNSNAIMGSVEKRFYGVASSTLGTMRLVGQAVSMAVATLFIDLYVGTAGLSPAYADQIVASVKVSFMVFAVTCLFGIYASLARGEINTGAERG</sequence>
<feature type="transmembrane region" description="Helical" evidence="6">
    <location>
        <begin position="166"/>
        <end position="185"/>
    </location>
</feature>
<feature type="transmembrane region" description="Helical" evidence="6">
    <location>
        <begin position="261"/>
        <end position="284"/>
    </location>
</feature>
<evidence type="ECO:0000313" key="8">
    <source>
        <dbReference type="EMBL" id="TEB04076.1"/>
    </source>
</evidence>
<protein>
    <submittedName>
        <fullName evidence="8">Antiseptic resistance protein</fullName>
    </submittedName>
</protein>
<feature type="transmembrane region" description="Helical" evidence="6">
    <location>
        <begin position="102"/>
        <end position="123"/>
    </location>
</feature>
<feature type="transmembrane region" description="Helical" evidence="6">
    <location>
        <begin position="12"/>
        <end position="34"/>
    </location>
</feature>
<dbReference type="CDD" id="cd17321">
    <property type="entry name" value="MFS_MMR_MDR_like"/>
    <property type="match status" value="1"/>
</dbReference>
<feature type="transmembrane region" description="Helical" evidence="6">
    <location>
        <begin position="77"/>
        <end position="96"/>
    </location>
</feature>
<keyword evidence="2" id="KW-0813">Transport</keyword>
<feature type="transmembrane region" description="Helical" evidence="6">
    <location>
        <begin position="296"/>
        <end position="314"/>
    </location>
</feature>
<accession>A0A4Y7R5Q2</accession>
<feature type="transmembrane region" description="Helical" evidence="6">
    <location>
        <begin position="135"/>
        <end position="154"/>
    </location>
</feature>
<dbReference type="Proteomes" id="UP000298324">
    <property type="component" value="Unassembled WGS sequence"/>
</dbReference>
<feature type="transmembrane region" description="Helical" evidence="6">
    <location>
        <begin position="326"/>
        <end position="345"/>
    </location>
</feature>
<dbReference type="PROSITE" id="PS50850">
    <property type="entry name" value="MFS"/>
    <property type="match status" value="1"/>
</dbReference>
<feature type="transmembrane region" description="Helical" evidence="6">
    <location>
        <begin position="46"/>
        <end position="65"/>
    </location>
</feature>
<dbReference type="Pfam" id="PF07690">
    <property type="entry name" value="MFS_1"/>
    <property type="match status" value="2"/>
</dbReference>
<evidence type="ECO:0000256" key="4">
    <source>
        <dbReference type="ARBA" id="ARBA00022989"/>
    </source>
</evidence>
<dbReference type="SUPFAM" id="SSF103473">
    <property type="entry name" value="MFS general substrate transporter"/>
    <property type="match status" value="1"/>
</dbReference>
<feature type="transmembrane region" description="Helical" evidence="6">
    <location>
        <begin position="223"/>
        <end position="240"/>
    </location>
</feature>
<organism evidence="8 9">
    <name type="scientific">Pelotomaculum schinkii</name>
    <dbReference type="NCBI Taxonomy" id="78350"/>
    <lineage>
        <taxon>Bacteria</taxon>
        <taxon>Bacillati</taxon>
        <taxon>Bacillota</taxon>
        <taxon>Clostridia</taxon>
        <taxon>Eubacteriales</taxon>
        <taxon>Desulfotomaculaceae</taxon>
        <taxon>Pelotomaculum</taxon>
    </lineage>
</organism>
<reference evidence="8 9" key="1">
    <citation type="journal article" date="2018" name="Environ. Microbiol.">
        <title>Novel energy conservation strategies and behaviour of Pelotomaculum schinkii driving syntrophic propionate catabolism.</title>
        <authorList>
            <person name="Hidalgo-Ahumada C.A.P."/>
            <person name="Nobu M.K."/>
            <person name="Narihiro T."/>
            <person name="Tamaki H."/>
            <person name="Liu W.T."/>
            <person name="Kamagata Y."/>
            <person name="Stams A.J.M."/>
            <person name="Imachi H."/>
            <person name="Sousa D.Z."/>
        </authorList>
    </citation>
    <scope>NUCLEOTIDE SEQUENCE [LARGE SCALE GENOMIC DNA]</scope>
    <source>
        <strain evidence="8 9">HH</strain>
    </source>
</reference>
<comment type="caution">
    <text evidence="8">The sequence shown here is derived from an EMBL/GenBank/DDBJ whole genome shotgun (WGS) entry which is preliminary data.</text>
</comment>
<evidence type="ECO:0000256" key="2">
    <source>
        <dbReference type="ARBA" id="ARBA00022448"/>
    </source>
</evidence>
<dbReference type="EMBL" id="QFGA01000005">
    <property type="protein sequence ID" value="TEB04076.1"/>
    <property type="molecule type" value="Genomic_DNA"/>
</dbReference>
<evidence type="ECO:0000256" key="5">
    <source>
        <dbReference type="ARBA" id="ARBA00023136"/>
    </source>
</evidence>
<dbReference type="RefSeq" id="WP_190259606.1">
    <property type="nucleotide sequence ID" value="NZ_QFGA01000005.1"/>
</dbReference>
<evidence type="ECO:0000256" key="3">
    <source>
        <dbReference type="ARBA" id="ARBA00022692"/>
    </source>
</evidence>